<dbReference type="InterPro" id="IPR024775">
    <property type="entry name" value="DinB-like"/>
</dbReference>
<gene>
    <name evidence="2" type="ORF">DN757_13565</name>
</gene>
<dbReference type="RefSeq" id="WP_111270785.1">
    <property type="nucleotide sequence ID" value="NZ_QKWW01000035.1"/>
</dbReference>
<dbReference type="Proteomes" id="UP000249204">
    <property type="component" value="Unassembled WGS sequence"/>
</dbReference>
<dbReference type="SUPFAM" id="SSF109854">
    <property type="entry name" value="DinB/YfiT-like putative metalloenzymes"/>
    <property type="match status" value="1"/>
</dbReference>
<protein>
    <recommendedName>
        <fullName evidence="1">DinB-like domain-containing protein</fullName>
    </recommendedName>
</protein>
<sequence>MIHDLKGEDHMSPAVGMLFAMVEENWNRLESITGSMSQEEVDYKGPGNLYNSTAQLLRHIMFVDLNWLYRMKGQQLPYDMLEQYGPMIGKDNKLPFIEGVSRDTLISQHRLVMTMLQQTCSLLTDEDLNTVLAFGHENEKQASVRWALWHMADHNRYHQAHINQLRKWYKSDPSNR</sequence>
<organism evidence="2 3">
    <name type="scientific">Paenibacillus silvae</name>
    <dbReference type="NCBI Taxonomy" id="1325358"/>
    <lineage>
        <taxon>Bacteria</taxon>
        <taxon>Bacillati</taxon>
        <taxon>Bacillota</taxon>
        <taxon>Bacilli</taxon>
        <taxon>Bacillales</taxon>
        <taxon>Paenibacillaceae</taxon>
        <taxon>Paenibacillus</taxon>
    </lineage>
</organism>
<reference evidence="2 3" key="1">
    <citation type="submission" date="2018-06" db="EMBL/GenBank/DDBJ databases">
        <title>Isolation of heavy metals resistant Paenibacillus silvae NC2 from Gold-Copper mine in ZiJin, China.</title>
        <authorList>
            <person name="Xu J."/>
            <person name="Mazhar H.S."/>
            <person name="Rensing C."/>
        </authorList>
    </citation>
    <scope>NUCLEOTIDE SEQUENCE [LARGE SCALE GENOMIC DNA]</scope>
    <source>
        <strain evidence="2 3">NC2</strain>
    </source>
</reference>
<evidence type="ECO:0000259" key="1">
    <source>
        <dbReference type="Pfam" id="PF12867"/>
    </source>
</evidence>
<dbReference type="Gene3D" id="1.20.120.450">
    <property type="entry name" value="dinb family like domain"/>
    <property type="match status" value="1"/>
</dbReference>
<dbReference type="Pfam" id="PF12867">
    <property type="entry name" value="DinB_2"/>
    <property type="match status" value="1"/>
</dbReference>
<name>A0A2W6NJD2_9BACL</name>
<feature type="domain" description="DinB-like" evidence="1">
    <location>
        <begin position="22"/>
        <end position="162"/>
    </location>
</feature>
<dbReference type="InterPro" id="IPR034660">
    <property type="entry name" value="DinB/YfiT-like"/>
</dbReference>
<evidence type="ECO:0000313" key="2">
    <source>
        <dbReference type="EMBL" id="PZT55198.1"/>
    </source>
</evidence>
<comment type="caution">
    <text evidence="2">The sequence shown here is derived from an EMBL/GenBank/DDBJ whole genome shotgun (WGS) entry which is preliminary data.</text>
</comment>
<dbReference type="AlphaFoldDB" id="A0A2W6NJD2"/>
<accession>A0A2W6NJD2</accession>
<dbReference type="EMBL" id="QKWW01000035">
    <property type="protein sequence ID" value="PZT55198.1"/>
    <property type="molecule type" value="Genomic_DNA"/>
</dbReference>
<evidence type="ECO:0000313" key="3">
    <source>
        <dbReference type="Proteomes" id="UP000249204"/>
    </source>
</evidence>
<proteinExistence type="predicted"/>